<gene>
    <name evidence="2" type="ORF">K450DRAFT_254133</name>
</gene>
<evidence type="ECO:0000313" key="3">
    <source>
        <dbReference type="Proteomes" id="UP001206595"/>
    </source>
</evidence>
<comment type="caution">
    <text evidence="2">The sequence shown here is derived from an EMBL/GenBank/DDBJ whole genome shotgun (WGS) entry which is preliminary data.</text>
</comment>
<protein>
    <submittedName>
        <fullName evidence="2">Uncharacterized protein</fullName>
    </submittedName>
</protein>
<keyword evidence="3" id="KW-1185">Reference proteome</keyword>
<dbReference type="RefSeq" id="XP_051442057.1">
    <property type="nucleotide sequence ID" value="XM_051591154.1"/>
</dbReference>
<reference evidence="2" key="1">
    <citation type="submission" date="2021-06" db="EMBL/GenBank/DDBJ databases">
        <authorList>
            <consortium name="DOE Joint Genome Institute"/>
            <person name="Mondo S.J."/>
            <person name="Amses K.R."/>
            <person name="Simmons D.R."/>
            <person name="Longcore J.E."/>
            <person name="Seto K."/>
            <person name="Alves G.H."/>
            <person name="Bonds A.E."/>
            <person name="Quandt C.A."/>
            <person name="Davis W.J."/>
            <person name="Chang Y."/>
            <person name="Letcher P.M."/>
            <person name="Powell M.J."/>
            <person name="Kuo A."/>
            <person name="Labutti K."/>
            <person name="Pangilinan J."/>
            <person name="Andreopoulos W."/>
            <person name="Tritt A."/>
            <person name="Riley R."/>
            <person name="Hundley H."/>
            <person name="Johnson J."/>
            <person name="Lipzen A."/>
            <person name="Barry K."/>
            <person name="Berbee M.L."/>
            <person name="Buchler N.E."/>
            <person name="Grigoriev I.V."/>
            <person name="Spatafora J.W."/>
            <person name="Stajich J.E."/>
            <person name="James T.Y."/>
        </authorList>
    </citation>
    <scope>NUCLEOTIDE SEQUENCE</scope>
    <source>
        <strain evidence="2">AG</strain>
    </source>
</reference>
<keyword evidence="1" id="KW-0472">Membrane</keyword>
<keyword evidence="1" id="KW-1133">Transmembrane helix</keyword>
<dbReference type="Proteomes" id="UP001206595">
    <property type="component" value="Unassembled WGS sequence"/>
</dbReference>
<dbReference type="GeneID" id="75916497"/>
<name>A0AAD5HCD0_UMBRA</name>
<accession>A0AAD5HCD0</accession>
<organism evidence="2 3">
    <name type="scientific">Umbelopsis ramanniana AG</name>
    <dbReference type="NCBI Taxonomy" id="1314678"/>
    <lineage>
        <taxon>Eukaryota</taxon>
        <taxon>Fungi</taxon>
        <taxon>Fungi incertae sedis</taxon>
        <taxon>Mucoromycota</taxon>
        <taxon>Mucoromycotina</taxon>
        <taxon>Umbelopsidomycetes</taxon>
        <taxon>Umbelopsidales</taxon>
        <taxon>Umbelopsidaceae</taxon>
        <taxon>Umbelopsis</taxon>
    </lineage>
</organism>
<keyword evidence="1" id="KW-0812">Transmembrane</keyword>
<dbReference type="EMBL" id="MU620946">
    <property type="protein sequence ID" value="KAI8577053.1"/>
    <property type="molecule type" value="Genomic_DNA"/>
</dbReference>
<evidence type="ECO:0000256" key="1">
    <source>
        <dbReference type="SAM" id="Phobius"/>
    </source>
</evidence>
<evidence type="ECO:0000313" key="2">
    <source>
        <dbReference type="EMBL" id="KAI8577053.1"/>
    </source>
</evidence>
<feature type="transmembrane region" description="Helical" evidence="1">
    <location>
        <begin position="107"/>
        <end position="124"/>
    </location>
</feature>
<proteinExistence type="predicted"/>
<dbReference type="AlphaFoldDB" id="A0AAD5HCD0"/>
<sequence>MYKALHWTGKQLDAPNMGYVPNIEAAYNELSDDDKKKFDALYEELFRARFMNPERLKAEQCGQNGAKGTATIRRHTAEFHWSENIIKITFIVLAFYSAHTIAKGDGIYFLFTLYFLLYTFGKVFE</sequence>
<feature type="transmembrane region" description="Helical" evidence="1">
    <location>
        <begin position="84"/>
        <end position="101"/>
    </location>
</feature>
<reference evidence="2" key="2">
    <citation type="journal article" date="2022" name="Proc. Natl. Acad. Sci. U.S.A.">
        <title>Diploid-dominant life cycles characterize the early evolution of Fungi.</title>
        <authorList>
            <person name="Amses K.R."/>
            <person name="Simmons D.R."/>
            <person name="Longcore J.E."/>
            <person name="Mondo S.J."/>
            <person name="Seto K."/>
            <person name="Jeronimo G.H."/>
            <person name="Bonds A.E."/>
            <person name="Quandt C.A."/>
            <person name="Davis W.J."/>
            <person name="Chang Y."/>
            <person name="Federici B.A."/>
            <person name="Kuo A."/>
            <person name="LaButti K."/>
            <person name="Pangilinan J."/>
            <person name="Andreopoulos W."/>
            <person name="Tritt A."/>
            <person name="Riley R."/>
            <person name="Hundley H."/>
            <person name="Johnson J."/>
            <person name="Lipzen A."/>
            <person name="Barry K."/>
            <person name="Lang B.F."/>
            <person name="Cuomo C.A."/>
            <person name="Buchler N.E."/>
            <person name="Grigoriev I.V."/>
            <person name="Spatafora J.W."/>
            <person name="Stajich J.E."/>
            <person name="James T.Y."/>
        </authorList>
    </citation>
    <scope>NUCLEOTIDE SEQUENCE</scope>
    <source>
        <strain evidence="2">AG</strain>
    </source>
</reference>